<comment type="caution">
    <text evidence="2">The sequence shown here is derived from an EMBL/GenBank/DDBJ whole genome shotgun (WGS) entry which is preliminary data.</text>
</comment>
<dbReference type="InterPro" id="IPR050523">
    <property type="entry name" value="AKR_Detox_Biosynth"/>
</dbReference>
<protein>
    <submittedName>
        <fullName evidence="2">Putative oxidoreductase</fullName>
    </submittedName>
</protein>
<dbReference type="InterPro" id="IPR036812">
    <property type="entry name" value="NAD(P)_OxRdtase_dom_sf"/>
</dbReference>
<dbReference type="Proteomes" id="UP000035721">
    <property type="component" value="Unassembled WGS sequence"/>
</dbReference>
<evidence type="ECO:0000313" key="3">
    <source>
        <dbReference type="Proteomes" id="UP000035721"/>
    </source>
</evidence>
<proteinExistence type="predicted"/>
<name>A0A077LWJ7_9MICO</name>
<dbReference type="SUPFAM" id="SSF51430">
    <property type="entry name" value="NAD(P)-linked oxidoreductase"/>
    <property type="match status" value="1"/>
</dbReference>
<organism evidence="2 3">
    <name type="scientific">Nostocoides japonicum T1-X7</name>
    <dbReference type="NCBI Taxonomy" id="1194083"/>
    <lineage>
        <taxon>Bacteria</taxon>
        <taxon>Bacillati</taxon>
        <taxon>Actinomycetota</taxon>
        <taxon>Actinomycetes</taxon>
        <taxon>Micrococcales</taxon>
        <taxon>Intrasporangiaceae</taxon>
        <taxon>Nostocoides</taxon>
    </lineage>
</organism>
<dbReference type="CDD" id="cd19082">
    <property type="entry name" value="AKR_AKR10A1_2"/>
    <property type="match status" value="1"/>
</dbReference>
<dbReference type="EMBL" id="CAJB01000023">
    <property type="protein sequence ID" value="CCH76300.1"/>
    <property type="molecule type" value="Genomic_DNA"/>
</dbReference>
<dbReference type="Pfam" id="PF00248">
    <property type="entry name" value="Aldo_ket_red"/>
    <property type="match status" value="1"/>
</dbReference>
<dbReference type="GO" id="GO:0005829">
    <property type="term" value="C:cytosol"/>
    <property type="evidence" value="ECO:0007669"/>
    <property type="project" value="TreeGrafter"/>
</dbReference>
<sequence>MTSSVISAQARDGAMARIVLGGNMLGTRLSTGESFALLDAFVESGGRTVDTAAVYSDWEPGAEPGASERTIGSWLRSRGMDALGVATKGGHPAAETPMTPRLDAAALRADVEQSLTRLGLEQLTSWFAHRDDPRRPVDDIVADIEQLREEGLIRSWGLCNWATHRLCRAVELRDAGHAPGFAATQAAMALVAPRPGALAADLQAADSDMLALHRRAALPLFAYSAQAKGYFDKVGRVAADDPTMVQYDTPANRAAAAVVSGIATTHSVTPTQAALAGLLAVDPLIRPIVGCSSTTRLRSVVAAAELTLTPDEQSTLRRIAATTASKE</sequence>
<dbReference type="PANTHER" id="PTHR43364">
    <property type="entry name" value="NADH-SPECIFIC METHYLGLYOXAL REDUCTASE-RELATED"/>
    <property type="match status" value="1"/>
</dbReference>
<gene>
    <name evidence="2" type="ORF">BN12_1190017</name>
</gene>
<dbReference type="AlphaFoldDB" id="A0A077LWJ7"/>
<dbReference type="Gene3D" id="3.20.20.100">
    <property type="entry name" value="NADP-dependent oxidoreductase domain"/>
    <property type="match status" value="1"/>
</dbReference>
<evidence type="ECO:0000313" key="2">
    <source>
        <dbReference type="EMBL" id="CCH76300.1"/>
    </source>
</evidence>
<dbReference type="STRING" id="1194083.BN12_1190017"/>
<dbReference type="InterPro" id="IPR023210">
    <property type="entry name" value="NADP_OxRdtase_dom"/>
</dbReference>
<reference evidence="2 3" key="1">
    <citation type="journal article" date="2013" name="ISME J.">
        <title>A metabolic model for members of the genus Tetrasphaera involved in enhanced biological phosphorus removal.</title>
        <authorList>
            <person name="Kristiansen R."/>
            <person name="Nguyen H.T.T."/>
            <person name="Saunders A.M."/>
            <person name="Nielsen J.L."/>
            <person name="Wimmer R."/>
            <person name="Le V.Q."/>
            <person name="McIlroy S.J."/>
            <person name="Petrovski S."/>
            <person name="Seviour R.J."/>
            <person name="Calteau A."/>
            <person name="Nielsen K.L."/>
            <person name="Nielsen P.H."/>
        </authorList>
    </citation>
    <scope>NUCLEOTIDE SEQUENCE [LARGE SCALE GENOMIC DNA]</scope>
    <source>
        <strain evidence="2 3">T1-X7</strain>
    </source>
</reference>
<keyword evidence="3" id="KW-1185">Reference proteome</keyword>
<dbReference type="RefSeq" id="WP_048553047.1">
    <property type="nucleotide sequence ID" value="NZ_HF570958.1"/>
</dbReference>
<accession>A0A077LWJ7</accession>
<dbReference type="PANTHER" id="PTHR43364:SF6">
    <property type="entry name" value="OXIDOREDUCTASE-RELATED"/>
    <property type="match status" value="1"/>
</dbReference>
<dbReference type="OrthoDB" id="9768793at2"/>
<evidence type="ECO:0000259" key="1">
    <source>
        <dbReference type="Pfam" id="PF00248"/>
    </source>
</evidence>
<feature type="domain" description="NADP-dependent oxidoreductase" evidence="1">
    <location>
        <begin position="17"/>
        <end position="319"/>
    </location>
</feature>